<protein>
    <submittedName>
        <fullName evidence="8">DNA ligase</fullName>
        <ecNumber evidence="8">6.5.1.1</ecNumber>
    </submittedName>
</protein>
<dbReference type="InterPro" id="IPR012310">
    <property type="entry name" value="DNA_ligase_ATP-dep_cent"/>
</dbReference>
<dbReference type="PANTHER" id="PTHR47810">
    <property type="entry name" value="DNA LIGASE"/>
    <property type="match status" value="1"/>
</dbReference>
<keyword evidence="5" id="KW-0234">DNA repair</keyword>
<evidence type="ECO:0000256" key="2">
    <source>
        <dbReference type="ARBA" id="ARBA00022598"/>
    </source>
</evidence>
<dbReference type="Gene3D" id="3.30.1490.70">
    <property type="match status" value="1"/>
</dbReference>
<dbReference type="CDD" id="cd08041">
    <property type="entry name" value="OBF_kDNA_ligase_like"/>
    <property type="match status" value="1"/>
</dbReference>
<proteinExistence type="predicted"/>
<evidence type="ECO:0000256" key="4">
    <source>
        <dbReference type="ARBA" id="ARBA00022763"/>
    </source>
</evidence>
<keyword evidence="2 8" id="KW-0436">Ligase</keyword>
<keyword evidence="3" id="KW-0235">DNA replication</keyword>
<evidence type="ECO:0000313" key="8">
    <source>
        <dbReference type="EMBL" id="WAJ69508.1"/>
    </source>
</evidence>
<dbReference type="Pfam" id="PF14743">
    <property type="entry name" value="DNA_ligase_OB_2"/>
    <property type="match status" value="1"/>
</dbReference>
<accession>A0ABY7AIU1</accession>
<dbReference type="Pfam" id="PF01068">
    <property type="entry name" value="DNA_ligase_A_M"/>
    <property type="match status" value="1"/>
</dbReference>
<organism evidence="8 9">
    <name type="scientific">Catenovulum adriaticum</name>
    <dbReference type="NCBI Taxonomy" id="2984846"/>
    <lineage>
        <taxon>Bacteria</taxon>
        <taxon>Pseudomonadati</taxon>
        <taxon>Pseudomonadota</taxon>
        <taxon>Gammaproteobacteria</taxon>
        <taxon>Alteromonadales</taxon>
        <taxon>Alteromonadaceae</taxon>
        <taxon>Catenovulum</taxon>
    </lineage>
</organism>
<name>A0ABY7AIU1_9ALTE</name>
<evidence type="ECO:0000259" key="7">
    <source>
        <dbReference type="PROSITE" id="PS50160"/>
    </source>
</evidence>
<evidence type="ECO:0000256" key="5">
    <source>
        <dbReference type="ARBA" id="ARBA00023204"/>
    </source>
</evidence>
<comment type="cofactor">
    <cofactor evidence="1">
        <name>a divalent metal cation</name>
        <dbReference type="ChEBI" id="CHEBI:60240"/>
    </cofactor>
</comment>
<evidence type="ECO:0000256" key="3">
    <source>
        <dbReference type="ARBA" id="ARBA00022705"/>
    </source>
</evidence>
<keyword evidence="9" id="KW-1185">Reference proteome</keyword>
<evidence type="ECO:0000313" key="9">
    <source>
        <dbReference type="Proteomes" id="UP001163726"/>
    </source>
</evidence>
<keyword evidence="4" id="KW-0227">DNA damage</keyword>
<dbReference type="SUPFAM" id="SSF50249">
    <property type="entry name" value="Nucleic acid-binding proteins"/>
    <property type="match status" value="1"/>
</dbReference>
<dbReference type="InterPro" id="IPR029319">
    <property type="entry name" value="DNA_ligase_OB"/>
</dbReference>
<dbReference type="CDD" id="cd07896">
    <property type="entry name" value="Adenylation_kDNA_ligase_like"/>
    <property type="match status" value="1"/>
</dbReference>
<reference evidence="8" key="1">
    <citation type="submission" date="2022-10" db="EMBL/GenBank/DDBJ databases">
        <title>Catenovulum adriacola sp. nov. isolated in the Harbour of Susak.</title>
        <authorList>
            <person name="Schoch T."/>
            <person name="Reich S.J."/>
            <person name="Stoeferle S."/>
            <person name="Flaiz M."/>
            <person name="Kazda M."/>
            <person name="Riedel C.U."/>
            <person name="Duerre P."/>
        </authorList>
    </citation>
    <scope>NUCLEOTIDE SEQUENCE</scope>
    <source>
        <strain evidence="8">TS8</strain>
    </source>
</reference>
<evidence type="ECO:0000256" key="6">
    <source>
        <dbReference type="ARBA" id="ARBA00034003"/>
    </source>
</evidence>
<dbReference type="PANTHER" id="PTHR47810:SF1">
    <property type="entry name" value="DNA LIGASE B"/>
    <property type="match status" value="1"/>
</dbReference>
<dbReference type="GO" id="GO:0003910">
    <property type="term" value="F:DNA ligase (ATP) activity"/>
    <property type="evidence" value="ECO:0007669"/>
    <property type="project" value="UniProtKB-EC"/>
</dbReference>
<evidence type="ECO:0000256" key="1">
    <source>
        <dbReference type="ARBA" id="ARBA00001968"/>
    </source>
</evidence>
<feature type="domain" description="ATP-dependent DNA ligase family profile" evidence="7">
    <location>
        <begin position="124"/>
        <end position="198"/>
    </location>
</feature>
<dbReference type="Gene3D" id="3.30.470.30">
    <property type="entry name" value="DNA ligase/mRNA capping enzyme"/>
    <property type="match status" value="1"/>
</dbReference>
<dbReference type="InterPro" id="IPR050326">
    <property type="entry name" value="NAD_dep_DNA_ligaseB"/>
</dbReference>
<sequence length="284" mass="32124">MEKVIYGFAYWLALLLFSSVALAKPDGMMLAKVYHQSIKLDDYWVSEKYDGVRAYWDGQQLWSRGGNAIAAPAYFTENFPNIALDGELWIARQQFAKVSGIVRSHHASSQWKIVQYRVFDLPELAKPFNQRLTELKKVIKLSASPYLYLVPQFKVKSHVELAQLLDAYTAKGAEGLMLHKGSSIYSHKRNDDLLKLKQFVDAEATVIEHLKGKGKYQDMLGAIRVKNSAGLVFKIGSGFSDAQRRSPPPIGSVITYKYTGETKTGLPRFPVYLRVRSDARLNKN</sequence>
<comment type="catalytic activity">
    <reaction evidence="6">
        <text>ATP + (deoxyribonucleotide)n-3'-hydroxyl + 5'-phospho-(deoxyribonucleotide)m = (deoxyribonucleotide)n+m + AMP + diphosphate.</text>
        <dbReference type="EC" id="6.5.1.1"/>
    </reaction>
</comment>
<dbReference type="Gene3D" id="2.40.50.140">
    <property type="entry name" value="Nucleic acid-binding proteins"/>
    <property type="match status" value="1"/>
</dbReference>
<dbReference type="PROSITE" id="PS50160">
    <property type="entry name" value="DNA_LIGASE_A3"/>
    <property type="match status" value="1"/>
</dbReference>
<dbReference type="Proteomes" id="UP001163726">
    <property type="component" value="Chromosome"/>
</dbReference>
<dbReference type="RefSeq" id="WP_268073765.1">
    <property type="nucleotide sequence ID" value="NZ_CP109965.1"/>
</dbReference>
<gene>
    <name evidence="8" type="ORF">OLW01_10030</name>
</gene>
<dbReference type="InterPro" id="IPR012340">
    <property type="entry name" value="NA-bd_OB-fold"/>
</dbReference>
<dbReference type="EC" id="6.5.1.1" evidence="8"/>
<dbReference type="EMBL" id="CP109965">
    <property type="protein sequence ID" value="WAJ69508.1"/>
    <property type="molecule type" value="Genomic_DNA"/>
</dbReference>
<dbReference type="NCBIfam" id="NF006592">
    <property type="entry name" value="PRK09125.1"/>
    <property type="match status" value="1"/>
</dbReference>
<dbReference type="SUPFAM" id="SSF56091">
    <property type="entry name" value="DNA ligase/mRNA capping enzyme, catalytic domain"/>
    <property type="match status" value="1"/>
</dbReference>